<dbReference type="Pfam" id="PF01926">
    <property type="entry name" value="MMR_HSR1"/>
    <property type="match status" value="1"/>
</dbReference>
<proteinExistence type="inferred from homology"/>
<dbReference type="InterPro" id="IPR005225">
    <property type="entry name" value="Small_GTP-bd"/>
</dbReference>
<evidence type="ECO:0000256" key="1">
    <source>
        <dbReference type="ARBA" id="ARBA00011043"/>
    </source>
</evidence>
<feature type="binding site" evidence="6">
    <location>
        <position position="61"/>
    </location>
    <ligand>
        <name>(6S)-5-formyl-5,6,7,8-tetrahydrofolate</name>
        <dbReference type="ChEBI" id="CHEBI:57457"/>
    </ligand>
</feature>
<dbReference type="Proteomes" id="UP001158067">
    <property type="component" value="Unassembled WGS sequence"/>
</dbReference>
<evidence type="ECO:0000313" key="10">
    <source>
        <dbReference type="EMBL" id="SMP65965.1"/>
    </source>
</evidence>
<accession>A0ABY1QBV7</accession>
<keyword evidence="5 6" id="KW-0342">GTP-binding</keyword>
<dbReference type="NCBIfam" id="TIGR00231">
    <property type="entry name" value="small_GTP"/>
    <property type="match status" value="1"/>
</dbReference>
<keyword evidence="3 6" id="KW-0547">Nucleotide-binding</keyword>
<dbReference type="CDD" id="cd14858">
    <property type="entry name" value="TrmE_N"/>
    <property type="match status" value="1"/>
</dbReference>
<evidence type="ECO:0000259" key="7">
    <source>
        <dbReference type="Pfam" id="PF01926"/>
    </source>
</evidence>
<dbReference type="InterPro" id="IPR018948">
    <property type="entry name" value="GTP-bd_TrmE_N"/>
</dbReference>
<name>A0ABY1QBV7_9BACT</name>
<sequence>MSGEQVLEILEKRSLFDPNDRPQSTRRIETTLDLGSPLGKVDVSVLVWPTRRSYTGQPSAELHVIGALPLLDAVVANLIEAGARPARPGEFTMRAFLAGRLDLTQAEAVLGVIDAEDASTLERALGQLAGNLSRPLQHARDTLLNMLADVEAGLDFVDEDIEFIEDNTLIERLGDLQTELTQAAAQLRERNSQHTSLNVVLRGLPNAGKSCLLNRLSQSETAIVADEAGTTRDLITVEVEYEGHTFSLTDTAGLEHRGQDEPDWQVMSQAQLQANRAVQHADVCLWCIDASDLSPETGSSFTPPKSSDRKRTATDRVVLTKADLLKSPPTGLDSLHAGSESLPTEFRSMPSIAVSSVSGEGIDELWKVLISIAQQHDSNETGGVMGTAARCRDSLRQSIDHLGTAIDATENQIGHEIVAAEMRLAVNQLGEVTGEVYTDDILDRVFSRFCIGK</sequence>
<evidence type="ECO:0000256" key="5">
    <source>
        <dbReference type="ARBA" id="ARBA00023134"/>
    </source>
</evidence>
<dbReference type="InterPro" id="IPR006073">
    <property type="entry name" value="GTP-bd"/>
</dbReference>
<comment type="similarity">
    <text evidence="1 6">Belongs to the TRAFAC class TrmE-Era-EngA-EngB-Septin-like GTPase superfamily. TrmE GTPase family.</text>
</comment>
<feature type="domain" description="G" evidence="7">
    <location>
        <begin position="199"/>
        <end position="295"/>
    </location>
</feature>
<evidence type="ECO:0000313" key="11">
    <source>
        <dbReference type="Proteomes" id="UP001158067"/>
    </source>
</evidence>
<evidence type="ECO:0000256" key="3">
    <source>
        <dbReference type="ARBA" id="ARBA00022741"/>
    </source>
</evidence>
<comment type="caution">
    <text evidence="6">Lacks conserved residue(s) required for the propagation of feature annotation.</text>
</comment>
<keyword evidence="4 6" id="KW-0630">Potassium</keyword>
<feature type="binding site" evidence="6">
    <location>
        <position position="231"/>
    </location>
    <ligand>
        <name>Mg(2+)</name>
        <dbReference type="ChEBI" id="CHEBI:18420"/>
    </ligand>
</feature>
<keyword evidence="6" id="KW-0460">Magnesium</keyword>
<dbReference type="InterPro" id="IPR004520">
    <property type="entry name" value="GTPase_MnmE"/>
</dbReference>
<comment type="caution">
    <text evidence="10">The sequence shown here is derived from an EMBL/GenBank/DDBJ whole genome shotgun (WGS) entry which is preliminary data.</text>
</comment>
<dbReference type="InterPro" id="IPR027266">
    <property type="entry name" value="TrmE/GcvT-like"/>
</dbReference>
<feature type="domain" description="MnmE helical" evidence="9">
    <location>
        <begin position="103"/>
        <end position="450"/>
    </location>
</feature>
<feature type="binding site" evidence="6">
    <location>
        <position position="453"/>
    </location>
    <ligand>
        <name>(6S)-5-formyl-5,6,7,8-tetrahydrofolate</name>
        <dbReference type="ChEBI" id="CHEBI:57457"/>
    </ligand>
</feature>
<evidence type="ECO:0000256" key="4">
    <source>
        <dbReference type="ARBA" id="ARBA00022958"/>
    </source>
</evidence>
<evidence type="ECO:0000256" key="6">
    <source>
        <dbReference type="HAMAP-Rule" id="MF_00379"/>
    </source>
</evidence>
<dbReference type="EC" id="3.6.-.-" evidence="6"/>
<dbReference type="Pfam" id="PF12631">
    <property type="entry name" value="MnmE_helical"/>
    <property type="match status" value="1"/>
</dbReference>
<dbReference type="SUPFAM" id="SSF103025">
    <property type="entry name" value="Folate-binding domain"/>
    <property type="match status" value="1"/>
</dbReference>
<dbReference type="SUPFAM" id="SSF116878">
    <property type="entry name" value="TrmE connector domain"/>
    <property type="match status" value="1"/>
</dbReference>
<keyword evidence="6" id="KW-0963">Cytoplasm</keyword>
<dbReference type="Gene3D" id="1.20.120.430">
    <property type="entry name" value="tRNA modification GTPase MnmE domain 2"/>
    <property type="match status" value="1"/>
</dbReference>
<feature type="binding site" evidence="6">
    <location>
        <begin position="225"/>
        <end position="231"/>
    </location>
    <ligand>
        <name>GTP</name>
        <dbReference type="ChEBI" id="CHEBI:37565"/>
    </ligand>
</feature>
<dbReference type="SUPFAM" id="SSF52540">
    <property type="entry name" value="P-loop containing nucleoside triphosphate hydrolases"/>
    <property type="match status" value="1"/>
</dbReference>
<dbReference type="EMBL" id="FXUG01000009">
    <property type="protein sequence ID" value="SMP65965.1"/>
    <property type="molecule type" value="Genomic_DNA"/>
</dbReference>
<feature type="binding site" evidence="6">
    <location>
        <position position="100"/>
    </location>
    <ligand>
        <name>(6S)-5-formyl-5,6,7,8-tetrahydrofolate</name>
        <dbReference type="ChEBI" id="CHEBI:57457"/>
    </ligand>
</feature>
<dbReference type="InterPro" id="IPR027417">
    <property type="entry name" value="P-loop_NTPase"/>
</dbReference>
<keyword evidence="2 6" id="KW-0819">tRNA processing</keyword>
<dbReference type="PANTHER" id="PTHR42714:SF2">
    <property type="entry name" value="TRNA MODIFICATION GTPASE GTPBP3, MITOCHONDRIAL"/>
    <property type="match status" value="1"/>
</dbReference>
<keyword evidence="11" id="KW-1185">Reference proteome</keyword>
<dbReference type="Pfam" id="PF10396">
    <property type="entry name" value="TrmE_N"/>
    <property type="match status" value="1"/>
</dbReference>
<keyword evidence="6" id="KW-0378">Hydrolase</keyword>
<feature type="domain" description="GTP-binding protein TrmE N-terminal" evidence="8">
    <location>
        <begin position="1"/>
        <end position="100"/>
    </location>
</feature>
<organism evidence="10 11">
    <name type="scientific">Neorhodopirellula lusitana</name>
    <dbReference type="NCBI Taxonomy" id="445327"/>
    <lineage>
        <taxon>Bacteria</taxon>
        <taxon>Pseudomonadati</taxon>
        <taxon>Planctomycetota</taxon>
        <taxon>Planctomycetia</taxon>
        <taxon>Pirellulales</taxon>
        <taxon>Pirellulaceae</taxon>
        <taxon>Neorhodopirellula</taxon>
    </lineage>
</organism>
<feature type="binding site" evidence="6">
    <location>
        <begin position="250"/>
        <end position="253"/>
    </location>
    <ligand>
        <name>GTP</name>
        <dbReference type="ChEBI" id="CHEBI:37565"/>
    </ligand>
</feature>
<gene>
    <name evidence="6" type="primary">mnmE</name>
    <name evidence="6" type="synonym">trmE</name>
    <name evidence="10" type="ORF">SAMN06265222_109157</name>
</gene>
<dbReference type="InterPro" id="IPR025867">
    <property type="entry name" value="MnmE_helical"/>
</dbReference>
<comment type="subcellular location">
    <subcellularLocation>
        <location evidence="6">Cytoplasm</location>
    </subcellularLocation>
</comment>
<evidence type="ECO:0000259" key="9">
    <source>
        <dbReference type="Pfam" id="PF12631"/>
    </source>
</evidence>
<comment type="function">
    <text evidence="6">Exhibits a very high intrinsic GTPase hydrolysis rate. Involved in the addition of a carboxymethylaminomethyl (cmnm) group at the wobble position (U34) of certain tRNAs, forming tRNA-cmnm(5)s(2)U34.</text>
</comment>
<feature type="binding site" evidence="6">
    <location>
        <position position="210"/>
    </location>
    <ligand>
        <name>Mg(2+)</name>
        <dbReference type="ChEBI" id="CHEBI:18420"/>
    </ligand>
</feature>
<dbReference type="Gene3D" id="3.40.50.300">
    <property type="entry name" value="P-loop containing nucleotide triphosphate hydrolases"/>
    <property type="match status" value="1"/>
</dbReference>
<evidence type="ECO:0000259" key="8">
    <source>
        <dbReference type="Pfam" id="PF10396"/>
    </source>
</evidence>
<comment type="subunit">
    <text evidence="6">Homodimer. Heterotetramer of two MnmE and two MnmG subunits.</text>
</comment>
<dbReference type="InterPro" id="IPR027368">
    <property type="entry name" value="MnmE_dom2"/>
</dbReference>
<dbReference type="Gene3D" id="3.30.1360.120">
    <property type="entry name" value="Probable tRNA modification gtpase trme, domain 1"/>
    <property type="match status" value="1"/>
</dbReference>
<feature type="binding site" evidence="6">
    <location>
        <position position="27"/>
    </location>
    <ligand>
        <name>(6S)-5-formyl-5,6,7,8-tetrahydrofolate</name>
        <dbReference type="ChEBI" id="CHEBI:57457"/>
    </ligand>
</feature>
<keyword evidence="6" id="KW-0479">Metal-binding</keyword>
<dbReference type="HAMAP" id="MF_00379">
    <property type="entry name" value="GTPase_MnmE"/>
    <property type="match status" value="1"/>
</dbReference>
<reference evidence="10 11" key="1">
    <citation type="submission" date="2017-05" db="EMBL/GenBank/DDBJ databases">
        <authorList>
            <person name="Varghese N."/>
            <person name="Submissions S."/>
        </authorList>
    </citation>
    <scope>NUCLEOTIDE SEQUENCE [LARGE SCALE GENOMIC DNA]</scope>
    <source>
        <strain evidence="10 11">DSM 25457</strain>
    </source>
</reference>
<evidence type="ECO:0000256" key="2">
    <source>
        <dbReference type="ARBA" id="ARBA00022694"/>
    </source>
</evidence>
<dbReference type="PANTHER" id="PTHR42714">
    <property type="entry name" value="TRNA MODIFICATION GTPASE GTPBP3"/>
    <property type="match status" value="1"/>
</dbReference>
<protein>
    <recommendedName>
        <fullName evidence="6">tRNA modification GTPase MnmE</fullName>
        <ecNumber evidence="6">3.6.-.-</ecNumber>
    </recommendedName>
</protein>
<comment type="cofactor">
    <cofactor evidence="6">
        <name>K(+)</name>
        <dbReference type="ChEBI" id="CHEBI:29103"/>
    </cofactor>
    <text evidence="6">Binds 1 potassium ion per subunit.</text>
</comment>